<dbReference type="Proteomes" id="UP000799750">
    <property type="component" value="Unassembled WGS sequence"/>
</dbReference>
<sequence>MAPISKALLQRSPRLSLRRASVADLEAMLEIGLAALPMDPQWDYRFPHRRAYPGDTQKYTRMRYREFLEDQHERWVVMLAEQRVAHDSLKPVAFAVWEVKNIRKKKTVQIQLEKNRKSL</sequence>
<reference evidence="1" key="1">
    <citation type="journal article" date="2020" name="Stud. Mycol.">
        <title>101 Dothideomycetes genomes: a test case for predicting lifestyles and emergence of pathogens.</title>
        <authorList>
            <person name="Haridas S."/>
            <person name="Albert R."/>
            <person name="Binder M."/>
            <person name="Bloem J."/>
            <person name="Labutti K."/>
            <person name="Salamov A."/>
            <person name="Andreopoulos B."/>
            <person name="Baker S."/>
            <person name="Barry K."/>
            <person name="Bills G."/>
            <person name="Bluhm B."/>
            <person name="Cannon C."/>
            <person name="Castanera R."/>
            <person name="Culley D."/>
            <person name="Daum C."/>
            <person name="Ezra D."/>
            <person name="Gonzalez J."/>
            <person name="Henrissat B."/>
            <person name="Kuo A."/>
            <person name="Liang C."/>
            <person name="Lipzen A."/>
            <person name="Lutzoni F."/>
            <person name="Magnuson J."/>
            <person name="Mondo S."/>
            <person name="Nolan M."/>
            <person name="Ohm R."/>
            <person name="Pangilinan J."/>
            <person name="Park H.-J."/>
            <person name="Ramirez L."/>
            <person name="Alfaro M."/>
            <person name="Sun H."/>
            <person name="Tritt A."/>
            <person name="Yoshinaga Y."/>
            <person name="Zwiers L.-H."/>
            <person name="Turgeon B."/>
            <person name="Goodwin S."/>
            <person name="Spatafora J."/>
            <person name="Crous P."/>
            <person name="Grigoriev I."/>
        </authorList>
    </citation>
    <scope>NUCLEOTIDE SEQUENCE</scope>
    <source>
        <strain evidence="1">CBS 269.34</strain>
    </source>
</reference>
<accession>A0A6A6QL56</accession>
<dbReference type="AlphaFoldDB" id="A0A6A6QL56"/>
<name>A0A6A6QL56_9PEZI</name>
<gene>
    <name evidence="1" type="ORF">BU16DRAFT_529110</name>
</gene>
<dbReference type="Gene3D" id="3.40.630.30">
    <property type="match status" value="1"/>
</dbReference>
<dbReference type="OrthoDB" id="4738875at2759"/>
<organism evidence="1 2">
    <name type="scientific">Lophium mytilinum</name>
    <dbReference type="NCBI Taxonomy" id="390894"/>
    <lineage>
        <taxon>Eukaryota</taxon>
        <taxon>Fungi</taxon>
        <taxon>Dikarya</taxon>
        <taxon>Ascomycota</taxon>
        <taxon>Pezizomycotina</taxon>
        <taxon>Dothideomycetes</taxon>
        <taxon>Pleosporomycetidae</taxon>
        <taxon>Mytilinidiales</taxon>
        <taxon>Mytilinidiaceae</taxon>
        <taxon>Lophium</taxon>
    </lineage>
</organism>
<keyword evidence="2" id="KW-1185">Reference proteome</keyword>
<evidence type="ECO:0000313" key="1">
    <source>
        <dbReference type="EMBL" id="KAF2492839.1"/>
    </source>
</evidence>
<proteinExistence type="predicted"/>
<dbReference type="EMBL" id="MU004193">
    <property type="protein sequence ID" value="KAF2492839.1"/>
    <property type="molecule type" value="Genomic_DNA"/>
</dbReference>
<dbReference type="InterPro" id="IPR016181">
    <property type="entry name" value="Acyl_CoA_acyltransferase"/>
</dbReference>
<protein>
    <recommendedName>
        <fullName evidence="3">N-acetyltransferase domain-containing protein</fullName>
    </recommendedName>
</protein>
<evidence type="ECO:0000313" key="2">
    <source>
        <dbReference type="Proteomes" id="UP000799750"/>
    </source>
</evidence>
<evidence type="ECO:0008006" key="3">
    <source>
        <dbReference type="Google" id="ProtNLM"/>
    </source>
</evidence>
<dbReference type="SUPFAM" id="SSF55729">
    <property type="entry name" value="Acyl-CoA N-acyltransferases (Nat)"/>
    <property type="match status" value="1"/>
</dbReference>